<name>A0A0E9WZM5_ANGAN</name>
<sequence>MFSFFSREAISFDKILHLFAPHRSYTKIVLVEFIIDKNLCKMLLNPFGVA</sequence>
<reference evidence="1" key="2">
    <citation type="journal article" date="2015" name="Fish Shellfish Immunol.">
        <title>Early steps in the European eel (Anguilla anguilla)-Vibrio vulnificus interaction in the gills: Role of the RtxA13 toxin.</title>
        <authorList>
            <person name="Callol A."/>
            <person name="Pajuelo D."/>
            <person name="Ebbesson L."/>
            <person name="Teles M."/>
            <person name="MacKenzie S."/>
            <person name="Amaro C."/>
        </authorList>
    </citation>
    <scope>NUCLEOTIDE SEQUENCE</scope>
</reference>
<organism evidence="1">
    <name type="scientific">Anguilla anguilla</name>
    <name type="common">European freshwater eel</name>
    <name type="synonym">Muraena anguilla</name>
    <dbReference type="NCBI Taxonomy" id="7936"/>
    <lineage>
        <taxon>Eukaryota</taxon>
        <taxon>Metazoa</taxon>
        <taxon>Chordata</taxon>
        <taxon>Craniata</taxon>
        <taxon>Vertebrata</taxon>
        <taxon>Euteleostomi</taxon>
        <taxon>Actinopterygii</taxon>
        <taxon>Neopterygii</taxon>
        <taxon>Teleostei</taxon>
        <taxon>Anguilliformes</taxon>
        <taxon>Anguillidae</taxon>
        <taxon>Anguilla</taxon>
    </lineage>
</organism>
<dbReference type="AlphaFoldDB" id="A0A0E9WZM5"/>
<proteinExistence type="predicted"/>
<evidence type="ECO:0000313" key="1">
    <source>
        <dbReference type="EMBL" id="JAH95937.1"/>
    </source>
</evidence>
<accession>A0A0E9WZM5</accession>
<reference evidence="1" key="1">
    <citation type="submission" date="2014-11" db="EMBL/GenBank/DDBJ databases">
        <authorList>
            <person name="Amaro Gonzalez C."/>
        </authorList>
    </citation>
    <scope>NUCLEOTIDE SEQUENCE</scope>
</reference>
<dbReference type="EMBL" id="GBXM01012640">
    <property type="protein sequence ID" value="JAH95937.1"/>
    <property type="molecule type" value="Transcribed_RNA"/>
</dbReference>
<protein>
    <submittedName>
        <fullName evidence="1">Uncharacterized protein</fullName>
    </submittedName>
</protein>